<feature type="domain" description="YhaN AAA" evidence="2">
    <location>
        <begin position="1"/>
        <end position="198"/>
    </location>
</feature>
<dbReference type="PANTHER" id="PTHR41259">
    <property type="entry name" value="DOUBLE-STRAND BREAK REPAIR RAD50 ATPASE, PUTATIVE-RELATED"/>
    <property type="match status" value="1"/>
</dbReference>
<dbReference type="InterPro" id="IPR027417">
    <property type="entry name" value="P-loop_NTPase"/>
</dbReference>
<name>A0A0J6CSQ7_9BACL</name>
<dbReference type="EMBL" id="LELK01000009">
    <property type="protein sequence ID" value="KMM36243.1"/>
    <property type="molecule type" value="Genomic_DNA"/>
</dbReference>
<dbReference type="Pfam" id="PF13514">
    <property type="entry name" value="AAA_27"/>
    <property type="match status" value="1"/>
</dbReference>
<dbReference type="InterPro" id="IPR038734">
    <property type="entry name" value="YhaN_AAA"/>
</dbReference>
<dbReference type="RefSeq" id="WP_048313223.1">
    <property type="nucleotide sequence ID" value="NZ_CP119526.1"/>
</dbReference>
<keyword evidence="4" id="KW-1185">Reference proteome</keyword>
<keyword evidence="1" id="KW-0175">Coiled coil</keyword>
<dbReference type="PANTHER" id="PTHR41259:SF1">
    <property type="entry name" value="DOUBLE-STRAND BREAK REPAIR RAD50 ATPASE, PUTATIVE-RELATED"/>
    <property type="match status" value="1"/>
</dbReference>
<evidence type="ECO:0000259" key="2">
    <source>
        <dbReference type="Pfam" id="PF13514"/>
    </source>
</evidence>
<feature type="coiled-coil region" evidence="1">
    <location>
        <begin position="389"/>
        <end position="416"/>
    </location>
</feature>
<gene>
    <name evidence="3" type="ORF">AB986_19190</name>
</gene>
<feature type="coiled-coil region" evidence="1">
    <location>
        <begin position="610"/>
        <end position="661"/>
    </location>
</feature>
<organism evidence="3 4">
    <name type="scientific">Guptibacillus hwajinpoensis</name>
    <dbReference type="NCBI Taxonomy" id="208199"/>
    <lineage>
        <taxon>Bacteria</taxon>
        <taxon>Bacillati</taxon>
        <taxon>Bacillota</taxon>
        <taxon>Bacilli</taxon>
        <taxon>Bacillales</taxon>
        <taxon>Guptibacillaceae</taxon>
        <taxon>Guptibacillus</taxon>
    </lineage>
</organism>
<sequence length="926" mass="107668">MKLLELHIYSFGKFEDFQMTTISSTIHLIYGENEAGKSTLLAFIESILFGFPARHEESYEMNHHGRFGGTLTMESNGEKIVVERTKGKASGDVTIHFPDGSTGDEENLKQLLKGMNRSSFRQIFFCNLNTLNDYHRYDEDGWNQVLYEAGMSGGTSLLAVEKAFDKRQGELFKPGGRKPLLNDELENWETLKKKTNEWAKKNGEYNRIVQNKQQLEGQVSEHTERLEHLRSERRNLDREKRVFPLLKEKRRLESHLSKLPKYKPFPEDGLIRMDKWKEQAVLLSGESESMLKRLQKMKEEMNSFDIMPEWKVFLQDVSYWNEQMVLFRARSEERKELERDLMSIESILGDELDSLGLVREDANHANTSFTAREELKQHIEDRNRSDQEYRYLNESFQSAQEELEKEESEYELLKGRLLSDSERERISNSKIPAGRQKWQGGLVICALLLFIGLGLYESWFLGIASSAIALIGAYLMTLTKENSHGSDHDLLIQDLELRRRVEQAKEQLDRLNRTYIKAAEKVDRWEAERYQIESAIKKWRSSNTFPDTIPLHSVLDSFDKITSIKKRQQNYSHKQRQLEELDYSLKVVEDGIKKVCDDTNITYYYAENAMQLLLQKADEEREAIREIEKLRDQYQSLESQLADINEKLTSCRNEMKELMSIAETDTEEAFRTKGNAQKEAKEILNQLVTIDSQVDESDLCSERISLEEIESELITVEREERSVIKKQQEVYQQLAAEQERMHLLTEDGTYEDLLLQQKQKEDEINALAWKWSVYKVASDLLVKAKAHYQEERLPAVLKKAEHYFNVITEGRYTAIFPPSEGMGFRVMHSGGKAYKPSELSRGTVEQLYLCIRLALASISPIQLPIFLDDIFVNFDAKRTEKAKSFIKEFSINHQVILLTCHIDTTSGLGENIHVLERTTFSTKKVQ</sequence>
<reference evidence="3" key="1">
    <citation type="submission" date="2015-06" db="EMBL/GenBank/DDBJ databases">
        <authorList>
            <person name="Liu B."/>
            <person name="Wang J."/>
            <person name="Zhu Y."/>
            <person name="Liu G."/>
            <person name="Chen Q."/>
            <person name="Zheng C."/>
            <person name="Che J."/>
            <person name="Ge C."/>
            <person name="Shi H."/>
            <person name="Pan Z."/>
            <person name="Liu X."/>
        </authorList>
    </citation>
    <scope>NUCLEOTIDE SEQUENCE [LARGE SCALE GENOMIC DNA]</scope>
    <source>
        <strain evidence="3">DSM 16346</strain>
    </source>
</reference>
<feature type="coiled-coil region" evidence="1">
    <location>
        <begin position="205"/>
        <end position="239"/>
    </location>
</feature>
<proteinExistence type="predicted"/>
<protein>
    <recommendedName>
        <fullName evidence="2">YhaN AAA domain-containing protein</fullName>
    </recommendedName>
</protein>
<dbReference type="STRING" id="157733.AB986_19190"/>
<accession>A0A0J6CSQ7</accession>
<dbReference type="AlphaFoldDB" id="A0A0J6CSQ7"/>
<comment type="caution">
    <text evidence="3">The sequence shown here is derived from an EMBL/GenBank/DDBJ whole genome shotgun (WGS) entry which is preliminary data.</text>
</comment>
<evidence type="ECO:0000313" key="4">
    <source>
        <dbReference type="Proteomes" id="UP000035996"/>
    </source>
</evidence>
<dbReference type="SUPFAM" id="SSF52540">
    <property type="entry name" value="P-loop containing nucleoside triphosphate hydrolases"/>
    <property type="match status" value="1"/>
</dbReference>
<feature type="coiled-coil region" evidence="1">
    <location>
        <begin position="494"/>
        <end position="528"/>
    </location>
</feature>
<evidence type="ECO:0000313" key="3">
    <source>
        <dbReference type="EMBL" id="KMM36243.1"/>
    </source>
</evidence>
<dbReference type="Gene3D" id="3.40.50.300">
    <property type="entry name" value="P-loop containing nucleotide triphosphate hydrolases"/>
    <property type="match status" value="2"/>
</dbReference>
<dbReference type="OrthoDB" id="9764467at2"/>
<evidence type="ECO:0000256" key="1">
    <source>
        <dbReference type="SAM" id="Coils"/>
    </source>
</evidence>
<dbReference type="Proteomes" id="UP000035996">
    <property type="component" value="Unassembled WGS sequence"/>
</dbReference>